<reference evidence="2" key="1">
    <citation type="submission" date="2022-11" db="UniProtKB">
        <authorList>
            <consortium name="WormBaseParasite"/>
        </authorList>
    </citation>
    <scope>IDENTIFICATION</scope>
</reference>
<dbReference type="Proteomes" id="UP000887580">
    <property type="component" value="Unplaced"/>
</dbReference>
<accession>A0AC35F1J0</accession>
<organism evidence="1 2">
    <name type="scientific">Panagrolaimus sp. PS1159</name>
    <dbReference type="NCBI Taxonomy" id="55785"/>
    <lineage>
        <taxon>Eukaryota</taxon>
        <taxon>Metazoa</taxon>
        <taxon>Ecdysozoa</taxon>
        <taxon>Nematoda</taxon>
        <taxon>Chromadorea</taxon>
        <taxon>Rhabditida</taxon>
        <taxon>Tylenchina</taxon>
        <taxon>Panagrolaimomorpha</taxon>
        <taxon>Panagrolaimoidea</taxon>
        <taxon>Panagrolaimidae</taxon>
        <taxon>Panagrolaimus</taxon>
    </lineage>
</organism>
<sequence>MSTVDNHKAGNVSRLVNRLSQDQNQLFSKSEISVRKGGPALNKKQKFCKARYSYAAEQQDELTFDEGIVIEAIEDVEDGWMRGKIWNSKKAGLFPTNFVAFLTDEEVENELGIKSNPAAPTNAASSTTTTTPAAAAANKPIIEEKKEEKKVDPLPAKKEPLIATSRRVPSTSSAAGGEILDNTFDNKYQNKEKIEKALVLYSYTATQADEIDLIENSTVTVLDKHCVDDGWYFGEYQGKRGVFPSNFVQLIDRPANTTAPPTPPPVKPPKPNMPSNKEFPRTSLTSTTDSKTKSADTSLENNELPLKSTNFAATTETFASKHSAFEPSSKLSQSETKPIGFATSLTSSSNNAGVVAGASSKIKNLQNTLFSGGRQPPKPGDKPRPVTTILDYTYPESDAETPNEKEPSAEKMSHPQRDRPRQANKRPPSMMPVITSDSANSVTNGISNGSAITNFPVKDSPPVVTQKPALITANTNKKIETTPTKEPKSAYKVTHTETILTPSKKPPSVVAEATMASSSSHSYSPMPIVSDDEPYSAKRYNQMAKTFNEMLKDFNSLKQDFINMKQEIQQLRNQSLC</sequence>
<dbReference type="WBParaSite" id="PS1159_v2.g12841.t1">
    <property type="protein sequence ID" value="PS1159_v2.g12841.t1"/>
    <property type="gene ID" value="PS1159_v2.g12841"/>
</dbReference>
<proteinExistence type="predicted"/>
<evidence type="ECO:0000313" key="2">
    <source>
        <dbReference type="WBParaSite" id="PS1159_v2.g12841.t1"/>
    </source>
</evidence>
<protein>
    <submittedName>
        <fullName evidence="2">SH3 domain-containing protein</fullName>
    </submittedName>
</protein>
<name>A0AC35F1J0_9BILA</name>
<evidence type="ECO:0000313" key="1">
    <source>
        <dbReference type="Proteomes" id="UP000887580"/>
    </source>
</evidence>